<evidence type="ECO:0008006" key="3">
    <source>
        <dbReference type="Google" id="ProtNLM"/>
    </source>
</evidence>
<evidence type="ECO:0000313" key="2">
    <source>
        <dbReference type="Proteomes" id="UP000225277"/>
    </source>
</evidence>
<reference evidence="1 2" key="1">
    <citation type="submission" date="2016-03" db="EMBL/GenBank/DDBJ databases">
        <authorList>
            <person name="Ploux O."/>
        </authorList>
    </citation>
    <scope>NUCLEOTIDE SEQUENCE [LARGE SCALE GENOMIC DNA]</scope>
    <source>
        <strain evidence="1 2">URUG2</strain>
    </source>
</reference>
<dbReference type="SUPFAM" id="SSF46785">
    <property type="entry name" value="Winged helix' DNA-binding domain"/>
    <property type="match status" value="1"/>
</dbReference>
<name>A0A2D3V2U2_9PEZI</name>
<dbReference type="GeneID" id="35603108"/>
<dbReference type="Gene3D" id="1.10.10.10">
    <property type="entry name" value="Winged helix-like DNA-binding domain superfamily/Winged helix DNA-binding domain"/>
    <property type="match status" value="1"/>
</dbReference>
<dbReference type="Proteomes" id="UP000225277">
    <property type="component" value="Unassembled WGS sequence"/>
</dbReference>
<dbReference type="OrthoDB" id="2563170at2759"/>
<dbReference type="InterPro" id="IPR036390">
    <property type="entry name" value="WH_DNA-bd_sf"/>
</dbReference>
<organism evidence="1 2">
    <name type="scientific">Ramularia collo-cygni</name>
    <dbReference type="NCBI Taxonomy" id="112498"/>
    <lineage>
        <taxon>Eukaryota</taxon>
        <taxon>Fungi</taxon>
        <taxon>Dikarya</taxon>
        <taxon>Ascomycota</taxon>
        <taxon>Pezizomycotina</taxon>
        <taxon>Dothideomycetes</taxon>
        <taxon>Dothideomycetidae</taxon>
        <taxon>Mycosphaerellales</taxon>
        <taxon>Mycosphaerellaceae</taxon>
        <taxon>Ramularia</taxon>
    </lineage>
</organism>
<dbReference type="AlphaFoldDB" id="A0A2D3V2U2"/>
<keyword evidence="2" id="KW-1185">Reference proteome</keyword>
<gene>
    <name evidence="1" type="ORF">RCC_08007</name>
</gene>
<dbReference type="Pfam" id="PF11625">
    <property type="entry name" value="DUF3253"/>
    <property type="match status" value="1"/>
</dbReference>
<dbReference type="InterPro" id="IPR021660">
    <property type="entry name" value="DUF3253"/>
</dbReference>
<dbReference type="InterPro" id="IPR036388">
    <property type="entry name" value="WH-like_DNA-bd_sf"/>
</dbReference>
<dbReference type="EMBL" id="FJUY01000013">
    <property type="protein sequence ID" value="CZT22138.1"/>
    <property type="molecule type" value="Genomic_DNA"/>
</dbReference>
<accession>A0A2D3V2U2</accession>
<evidence type="ECO:0000313" key="1">
    <source>
        <dbReference type="EMBL" id="CZT22138.1"/>
    </source>
</evidence>
<sequence>MSTSPTNTASILKPHITSFLHRRDPPKTFCPSEVARALSPAHLHSLGCQEWRDAMPLIREVIWEMRADGACEVTQKGEALGEEVGVGDVKGPIRVRRAAG</sequence>
<proteinExistence type="predicted"/>
<protein>
    <recommendedName>
        <fullName evidence="3">DUF3253 domain-containing protein</fullName>
    </recommendedName>
</protein>
<dbReference type="RefSeq" id="XP_023629027.1">
    <property type="nucleotide sequence ID" value="XM_023773259.1"/>
</dbReference>